<dbReference type="Proteomes" id="UP000033647">
    <property type="component" value="Unassembled WGS sequence"/>
</dbReference>
<evidence type="ECO:0000313" key="3">
    <source>
        <dbReference type="Proteomes" id="UP000033647"/>
    </source>
</evidence>
<name>A0A0F4GTT2_9PEZI</name>
<accession>A0A0F4GTT2</accession>
<dbReference type="AlphaFoldDB" id="A0A0F4GTT2"/>
<proteinExistence type="predicted"/>
<keyword evidence="3" id="KW-1185">Reference proteome</keyword>
<comment type="caution">
    <text evidence="2">The sequence shown here is derived from an EMBL/GenBank/DDBJ whole genome shotgun (WGS) entry which is preliminary data.</text>
</comment>
<reference evidence="2 3" key="1">
    <citation type="submission" date="2015-03" db="EMBL/GenBank/DDBJ databases">
        <title>RNA-seq based gene annotation and comparative genomics of four Zymoseptoria species reveal species-specific pathogenicity related genes and transposable element activity.</title>
        <authorList>
            <person name="Grandaubert J."/>
            <person name="Bhattacharyya A."/>
            <person name="Stukenbrock E.H."/>
        </authorList>
    </citation>
    <scope>NUCLEOTIDE SEQUENCE [LARGE SCALE GENOMIC DNA]</scope>
    <source>
        <strain evidence="2 3">Zb18110</strain>
    </source>
</reference>
<feature type="region of interest" description="Disordered" evidence="1">
    <location>
        <begin position="175"/>
        <end position="216"/>
    </location>
</feature>
<dbReference type="EMBL" id="LAFY01000313">
    <property type="protein sequence ID" value="KJY00639.1"/>
    <property type="molecule type" value="Genomic_DNA"/>
</dbReference>
<evidence type="ECO:0000256" key="1">
    <source>
        <dbReference type="SAM" id="MobiDB-lite"/>
    </source>
</evidence>
<protein>
    <submittedName>
        <fullName evidence="2">Uncharacterized protein</fullName>
    </submittedName>
</protein>
<gene>
    <name evidence="2" type="ORF">TI39_contig321g00033</name>
</gene>
<dbReference type="OrthoDB" id="3650500at2759"/>
<organism evidence="2 3">
    <name type="scientific">Zymoseptoria brevis</name>
    <dbReference type="NCBI Taxonomy" id="1047168"/>
    <lineage>
        <taxon>Eukaryota</taxon>
        <taxon>Fungi</taxon>
        <taxon>Dikarya</taxon>
        <taxon>Ascomycota</taxon>
        <taxon>Pezizomycotina</taxon>
        <taxon>Dothideomycetes</taxon>
        <taxon>Dothideomycetidae</taxon>
        <taxon>Mycosphaerellales</taxon>
        <taxon>Mycosphaerellaceae</taxon>
        <taxon>Zymoseptoria</taxon>
    </lineage>
</organism>
<sequence length="216" mass="23508">MAAAKVFAVPELLENILLQCADMAVIAQLKRPEGRLLYGDCNPSYHRTYGRLLPGLGAATWLVETQGGCTNYVSSGLDFDFDMWDHPSGARDIRTKGHDAPGASWRRIKFSRGANSNSKPVLCASYFEGQDLSGEYDVLAHHDTVMIYPGVTLGTFQAWMESSTKNMGRNVADLYSETDPTTVSSGRRGTLKDPQVLREAPTDDSPGAQDSVESGV</sequence>
<evidence type="ECO:0000313" key="2">
    <source>
        <dbReference type="EMBL" id="KJY00639.1"/>
    </source>
</evidence>
<feature type="compositionally biased region" description="Polar residues" evidence="1">
    <location>
        <begin position="178"/>
        <end position="187"/>
    </location>
</feature>